<accession>A0A5A7PCR0</accession>
<reference evidence="2" key="1">
    <citation type="journal article" date="2019" name="Curr. Biol.">
        <title>Genome Sequence of Striga asiatica Provides Insight into the Evolution of Plant Parasitism.</title>
        <authorList>
            <person name="Yoshida S."/>
            <person name="Kim S."/>
            <person name="Wafula E.K."/>
            <person name="Tanskanen J."/>
            <person name="Kim Y.M."/>
            <person name="Honaas L."/>
            <person name="Yang Z."/>
            <person name="Spallek T."/>
            <person name="Conn C.E."/>
            <person name="Ichihashi Y."/>
            <person name="Cheong K."/>
            <person name="Cui S."/>
            <person name="Der J.P."/>
            <person name="Gundlach H."/>
            <person name="Jiao Y."/>
            <person name="Hori C."/>
            <person name="Ishida J.K."/>
            <person name="Kasahara H."/>
            <person name="Kiba T."/>
            <person name="Kim M.S."/>
            <person name="Koo N."/>
            <person name="Laohavisit A."/>
            <person name="Lee Y.H."/>
            <person name="Lumba S."/>
            <person name="McCourt P."/>
            <person name="Mortimer J.C."/>
            <person name="Mutuku J.M."/>
            <person name="Nomura T."/>
            <person name="Sasaki-Sekimoto Y."/>
            <person name="Seto Y."/>
            <person name="Wang Y."/>
            <person name="Wakatake T."/>
            <person name="Sakakibara H."/>
            <person name="Demura T."/>
            <person name="Yamaguchi S."/>
            <person name="Yoneyama K."/>
            <person name="Manabe R.I."/>
            <person name="Nelson D.C."/>
            <person name="Schulman A.H."/>
            <person name="Timko M.P."/>
            <person name="dePamphilis C.W."/>
            <person name="Choi D."/>
            <person name="Shirasu K."/>
        </authorList>
    </citation>
    <scope>NUCLEOTIDE SEQUENCE [LARGE SCALE GENOMIC DNA]</scope>
    <source>
        <strain evidence="2">cv. UVA1</strain>
    </source>
</reference>
<dbReference type="EMBL" id="BKCP01004394">
    <property type="protein sequence ID" value="GER30723.1"/>
    <property type="molecule type" value="Genomic_DNA"/>
</dbReference>
<proteinExistence type="predicted"/>
<keyword evidence="1" id="KW-0489">Methyltransferase</keyword>
<gene>
    <name evidence="1" type="ORF">STAS_06687</name>
</gene>
<organism evidence="1 2">
    <name type="scientific">Striga asiatica</name>
    <name type="common">Asiatic witchweed</name>
    <name type="synonym">Buchnera asiatica</name>
    <dbReference type="NCBI Taxonomy" id="4170"/>
    <lineage>
        <taxon>Eukaryota</taxon>
        <taxon>Viridiplantae</taxon>
        <taxon>Streptophyta</taxon>
        <taxon>Embryophyta</taxon>
        <taxon>Tracheophyta</taxon>
        <taxon>Spermatophyta</taxon>
        <taxon>Magnoliopsida</taxon>
        <taxon>eudicotyledons</taxon>
        <taxon>Gunneridae</taxon>
        <taxon>Pentapetalae</taxon>
        <taxon>asterids</taxon>
        <taxon>lamiids</taxon>
        <taxon>Lamiales</taxon>
        <taxon>Orobanchaceae</taxon>
        <taxon>Buchnereae</taxon>
        <taxon>Striga</taxon>
    </lineage>
</organism>
<dbReference type="GO" id="GO:0008168">
    <property type="term" value="F:methyltransferase activity"/>
    <property type="evidence" value="ECO:0007669"/>
    <property type="project" value="UniProtKB-KW"/>
</dbReference>
<evidence type="ECO:0000313" key="1">
    <source>
        <dbReference type="EMBL" id="GER30723.1"/>
    </source>
</evidence>
<evidence type="ECO:0000313" key="2">
    <source>
        <dbReference type="Proteomes" id="UP000325081"/>
    </source>
</evidence>
<keyword evidence="1" id="KW-0808">Transferase</keyword>
<comment type="caution">
    <text evidence="1">The sequence shown here is derived from an EMBL/GenBank/DDBJ whole genome shotgun (WGS) entry which is preliminary data.</text>
</comment>
<sequence length="116" mass="12453">MPTLPLPRRRHHLRRSLHPTLSHAGISMNLVADCTIAAGITTRFVVRSHYLAVVSSSCSRSLMVAGAGRKAVNDDDVSEMVSLESGSDAVKMSRFTMVDGNSDGVESRCQGGGVRR</sequence>
<dbReference type="AlphaFoldDB" id="A0A5A7PCR0"/>
<name>A0A5A7PCR0_STRAF</name>
<dbReference type="GO" id="GO:0032259">
    <property type="term" value="P:methylation"/>
    <property type="evidence" value="ECO:0007669"/>
    <property type="project" value="UniProtKB-KW"/>
</dbReference>
<keyword evidence="2" id="KW-1185">Reference proteome</keyword>
<dbReference type="Proteomes" id="UP000325081">
    <property type="component" value="Unassembled WGS sequence"/>
</dbReference>
<protein>
    <submittedName>
        <fullName evidence="1">tRNA (Guanine-N(7)-)-methyltransferase</fullName>
    </submittedName>
</protein>